<dbReference type="InterPro" id="IPR002772">
    <property type="entry name" value="Glyco_hydro_3_C"/>
</dbReference>
<keyword evidence="6" id="KW-0326">Glycosidase</keyword>
<dbReference type="RefSeq" id="WP_018977920.1">
    <property type="nucleotide sequence ID" value="NZ_BMLN01000009.1"/>
</dbReference>
<keyword evidence="11" id="KW-1185">Reference proteome</keyword>
<dbReference type="EC" id="3.2.1.21" evidence="3"/>
<dbReference type="SUPFAM" id="SSF51445">
    <property type="entry name" value="(Trans)glycosidases"/>
    <property type="match status" value="1"/>
</dbReference>
<dbReference type="Proteomes" id="UP000606653">
    <property type="component" value="Unassembled WGS sequence"/>
</dbReference>
<evidence type="ECO:0000256" key="3">
    <source>
        <dbReference type="ARBA" id="ARBA00012744"/>
    </source>
</evidence>
<protein>
    <recommendedName>
        <fullName evidence="3">beta-glucosidase</fullName>
        <ecNumber evidence="3">3.2.1.21</ecNumber>
    </recommendedName>
</protein>
<evidence type="ECO:0000256" key="1">
    <source>
        <dbReference type="ARBA" id="ARBA00000448"/>
    </source>
</evidence>
<feature type="domain" description="Glycoside hydrolase family 3 C-terminal" evidence="9">
    <location>
        <begin position="541"/>
        <end position="775"/>
    </location>
</feature>
<comment type="similarity">
    <text evidence="2">Belongs to the glycosyl hydrolase 3 family.</text>
</comment>
<dbReference type="Pfam" id="PF00933">
    <property type="entry name" value="Glyco_hydro_3"/>
    <property type="match status" value="1"/>
</dbReference>
<keyword evidence="4" id="KW-0732">Signal</keyword>
<dbReference type="InterPro" id="IPR017853">
    <property type="entry name" value="GH"/>
</dbReference>
<dbReference type="Pfam" id="PF01915">
    <property type="entry name" value="Glyco_hydro_3_C"/>
    <property type="match status" value="1"/>
</dbReference>
<feature type="region of interest" description="Disordered" evidence="7">
    <location>
        <begin position="173"/>
        <end position="195"/>
    </location>
</feature>
<feature type="domain" description="Glycoside hydrolase family 3 N-terminal" evidence="8">
    <location>
        <begin position="131"/>
        <end position="443"/>
    </location>
</feature>
<name>A0ABQ2L602_9BACL</name>
<evidence type="ECO:0000313" key="11">
    <source>
        <dbReference type="Proteomes" id="UP000606653"/>
    </source>
</evidence>
<evidence type="ECO:0000313" key="10">
    <source>
        <dbReference type="EMBL" id="GGO04723.1"/>
    </source>
</evidence>
<dbReference type="InterPro" id="IPR036962">
    <property type="entry name" value="Glyco_hydro_3_N_sf"/>
</dbReference>
<dbReference type="PRINTS" id="PR00133">
    <property type="entry name" value="GLHYDRLASE3"/>
</dbReference>
<dbReference type="Gene3D" id="3.20.20.300">
    <property type="entry name" value="Glycoside hydrolase, family 3, N-terminal domain"/>
    <property type="match status" value="1"/>
</dbReference>
<accession>A0ABQ2L602</accession>
<dbReference type="SUPFAM" id="SSF52279">
    <property type="entry name" value="Beta-D-glucan exohydrolase, C-terminal domain"/>
    <property type="match status" value="1"/>
</dbReference>
<gene>
    <name evidence="10" type="ORF">GCM10010969_30250</name>
</gene>
<comment type="catalytic activity">
    <reaction evidence="1">
        <text>Hydrolysis of terminal, non-reducing beta-D-glucosyl residues with release of beta-D-glucose.</text>
        <dbReference type="EC" id="3.2.1.21"/>
    </reaction>
</comment>
<evidence type="ECO:0000256" key="6">
    <source>
        <dbReference type="ARBA" id="ARBA00023295"/>
    </source>
</evidence>
<sequence>MNDSKKYEAAPIHTQRNEDTNGGAEVTYVWNEDGPVLGLSSISGVGIIERDGLFFKDLNRSGELEPYKDWRLPVEERAKDLASRMTTEQIAGLMLYSRHQSIPAGSTSWTASTYGGLSYEDSGAKPWDLTDEQLAFLRDDHLRHILVTNVESPAVAARWNNLVQAYAESTGLGIPANNSSDPRHGSDSDSEFNAGAGGKISMWPESLGLAATFDPAIVRHFGEIAAKEYRALGLTTALSPQVDIATDPRWFRFNGTFGEDPQLSADLGRAYIDGFQTSTGEDEIEGGWGRASVNAMVKHWPGGGSGEGGRDAHYASGKYAVYPGGNFEEHLKPFTEGAFKLEGGTGQASAVMPYYTVSWEQDTANGENVGNSYSRYLITDLLREKYGYDGVVCTDWLITADESGDKDSFLSGKPWGVEGLSVAERHYKLLMAGVDQFGGNNEVGPVLEAYAMGVEEHGEAWMRARFERSAVRLLRNLFRLGLFENPYLEPSDSERIVGQPDYMKAGYEAQLKSVVLLKNSEKRLHTDPSSEAQALLNTPPNRKAVLPLPRRSKVYVPQRYIAPGRDWFGNPTPEKTVDPLNLDVVSKFFDVTQNPAQADFALVCIENPDSGMGYSREDAEAGGSGYVPVSLQYRPYTAESGRATSLAGDPRPSDVLNRSHLGKSVTTRNESDLDLVLNTRVQMGDRPVVVSMTLSNPAVIAEFEREADAILVNFGLQDQALLEILCGEVEPSGLLPMQMPADMATVESQLEDMPRDMNCHIDTEGNVYDFAFGLNFSGVIDDERVRKYR</sequence>
<evidence type="ECO:0000256" key="4">
    <source>
        <dbReference type="ARBA" id="ARBA00022729"/>
    </source>
</evidence>
<reference evidence="11" key="1">
    <citation type="journal article" date="2019" name="Int. J. Syst. Evol. Microbiol.">
        <title>The Global Catalogue of Microorganisms (GCM) 10K type strain sequencing project: providing services to taxonomists for standard genome sequencing and annotation.</title>
        <authorList>
            <consortium name="The Broad Institute Genomics Platform"/>
            <consortium name="The Broad Institute Genome Sequencing Center for Infectious Disease"/>
            <person name="Wu L."/>
            <person name="Ma J."/>
        </authorList>
    </citation>
    <scope>NUCLEOTIDE SEQUENCE [LARGE SCALE GENOMIC DNA]</scope>
    <source>
        <strain evidence="11">CGMCC 1.6964</strain>
    </source>
</reference>
<dbReference type="InterPro" id="IPR001764">
    <property type="entry name" value="Glyco_hydro_3_N"/>
</dbReference>
<feature type="region of interest" description="Disordered" evidence="7">
    <location>
        <begin position="1"/>
        <end position="20"/>
    </location>
</feature>
<keyword evidence="5" id="KW-0378">Hydrolase</keyword>
<evidence type="ECO:0000259" key="9">
    <source>
        <dbReference type="Pfam" id="PF01915"/>
    </source>
</evidence>
<dbReference type="InterPro" id="IPR036881">
    <property type="entry name" value="Glyco_hydro_3_C_sf"/>
</dbReference>
<organism evidence="10 11">
    <name type="scientific">Saccharibacillus kuerlensis</name>
    <dbReference type="NCBI Taxonomy" id="459527"/>
    <lineage>
        <taxon>Bacteria</taxon>
        <taxon>Bacillati</taxon>
        <taxon>Bacillota</taxon>
        <taxon>Bacilli</taxon>
        <taxon>Bacillales</taxon>
        <taxon>Paenibacillaceae</taxon>
        <taxon>Saccharibacillus</taxon>
    </lineage>
</organism>
<dbReference type="InterPro" id="IPR051915">
    <property type="entry name" value="Cellulose_Degrad_GH3"/>
</dbReference>
<evidence type="ECO:0000256" key="2">
    <source>
        <dbReference type="ARBA" id="ARBA00005336"/>
    </source>
</evidence>
<evidence type="ECO:0000256" key="5">
    <source>
        <dbReference type="ARBA" id="ARBA00022801"/>
    </source>
</evidence>
<dbReference type="PANTHER" id="PTHR30620">
    <property type="entry name" value="PERIPLASMIC BETA-GLUCOSIDASE-RELATED"/>
    <property type="match status" value="1"/>
</dbReference>
<comment type="caution">
    <text evidence="10">The sequence shown here is derived from an EMBL/GenBank/DDBJ whole genome shotgun (WGS) entry which is preliminary data.</text>
</comment>
<evidence type="ECO:0000259" key="8">
    <source>
        <dbReference type="Pfam" id="PF00933"/>
    </source>
</evidence>
<dbReference type="Gene3D" id="3.40.50.1700">
    <property type="entry name" value="Glycoside hydrolase family 3 C-terminal domain"/>
    <property type="match status" value="1"/>
</dbReference>
<dbReference type="PANTHER" id="PTHR30620:SF16">
    <property type="entry name" value="LYSOSOMAL BETA GLUCOSIDASE"/>
    <property type="match status" value="1"/>
</dbReference>
<evidence type="ECO:0000256" key="7">
    <source>
        <dbReference type="SAM" id="MobiDB-lite"/>
    </source>
</evidence>
<dbReference type="EMBL" id="BMLN01000009">
    <property type="protein sequence ID" value="GGO04723.1"/>
    <property type="molecule type" value="Genomic_DNA"/>
</dbReference>
<proteinExistence type="inferred from homology"/>